<feature type="region of interest" description="Disordered" evidence="1">
    <location>
        <begin position="1"/>
        <end position="57"/>
    </location>
</feature>
<reference evidence="2" key="1">
    <citation type="submission" date="2015-10" db="EMBL/GenBank/DDBJ databases">
        <authorList>
            <person name="Regsiter A."/>
            <person name="william w."/>
        </authorList>
    </citation>
    <scope>NUCLEOTIDE SEQUENCE</scope>
    <source>
        <strain evidence="2">Montdore</strain>
    </source>
</reference>
<sequence>DSPRSFRSPRTPYSLMVSPAGSAYNFQNRPRTPTIPQSLATTPSAGVSATPKTPARNPSIGYPIMPITPQPPPPCGHTSSGLGRICERCAGTATAYERWVSGIEEAELTYEQKPPGPEPIPETPPGATYEYQSSPLLSPDERREGPPIGLGIMMPGVPYEEQSLLLTDPLLEPPPASKKRKRKPPPLFPGGNHDTASATLDSKRTGTTFAPERVQNMSKDRSTFEIFREMSCTLEHCTIHGGDRGPSMAATTIVASNRDSCTTLAASMHSQSEDRKLQRAGKMDCALKHCDCGGCQVGGVGDRLESSRNERGVSWIVDGFLAALTKGVSWLKGKRW</sequence>
<feature type="compositionally biased region" description="Pro residues" evidence="1">
    <location>
        <begin position="114"/>
        <end position="124"/>
    </location>
</feature>
<dbReference type="AlphaFoldDB" id="A0A292PSK7"/>
<keyword evidence="3" id="KW-1185">Reference proteome</keyword>
<name>A0A292PSK7_9PEZI</name>
<protein>
    <submittedName>
        <fullName evidence="2">Uncharacterized protein</fullName>
    </submittedName>
</protein>
<accession>A0A292PSK7</accession>
<feature type="compositionally biased region" description="Polar residues" evidence="1">
    <location>
        <begin position="24"/>
        <end position="51"/>
    </location>
</feature>
<feature type="region of interest" description="Disordered" evidence="1">
    <location>
        <begin position="109"/>
        <end position="154"/>
    </location>
</feature>
<organism evidence="2 3">
    <name type="scientific">Tuber aestivum</name>
    <name type="common">summer truffle</name>
    <dbReference type="NCBI Taxonomy" id="59557"/>
    <lineage>
        <taxon>Eukaryota</taxon>
        <taxon>Fungi</taxon>
        <taxon>Dikarya</taxon>
        <taxon>Ascomycota</taxon>
        <taxon>Pezizomycotina</taxon>
        <taxon>Pezizomycetes</taxon>
        <taxon>Pezizales</taxon>
        <taxon>Tuberaceae</taxon>
        <taxon>Tuber</taxon>
    </lineage>
</organism>
<proteinExistence type="predicted"/>
<gene>
    <name evidence="2" type="ORF">GSTUAT00005393001</name>
</gene>
<feature type="non-terminal residue" evidence="2">
    <location>
        <position position="336"/>
    </location>
</feature>
<evidence type="ECO:0000313" key="2">
    <source>
        <dbReference type="EMBL" id="CUS10529.1"/>
    </source>
</evidence>
<dbReference type="Proteomes" id="UP001412239">
    <property type="component" value="Unassembled WGS sequence"/>
</dbReference>
<evidence type="ECO:0000256" key="1">
    <source>
        <dbReference type="SAM" id="MobiDB-lite"/>
    </source>
</evidence>
<feature type="non-terminal residue" evidence="2">
    <location>
        <position position="1"/>
    </location>
</feature>
<dbReference type="EMBL" id="LN891045">
    <property type="protein sequence ID" value="CUS10529.1"/>
    <property type="molecule type" value="Genomic_DNA"/>
</dbReference>
<evidence type="ECO:0000313" key="3">
    <source>
        <dbReference type="Proteomes" id="UP001412239"/>
    </source>
</evidence>
<feature type="region of interest" description="Disordered" evidence="1">
    <location>
        <begin position="169"/>
        <end position="201"/>
    </location>
</feature>